<sequence length="342" mass="40149" precursor="true">MENKKDVLRVTMKDINLLPDDFLISSNARTKNKVKAQTEEVKVTASDDSSVQSEKVKESVAALPKNIKENILDSIQQNSGRAASFINSLKKEKIRNLERLLSIDKKDLAFSSKKYYIYCTDSGRIVIVERDIWGEPFTVTIKEGTDVSIKRSMFFDNEPFLFPIFNEKNLSGEIIYMNENEIWYLGKEEATLVLFKNDKPDFLKISLKNFKNINNKKALHTYLDSHKMLYLDKKLHEIIVEQRNIPLEDIVRVREGYAVYKNTSRTYKVLLFNEYRELYDEYTFSKLPSVKEEGWDVLFSKDIVEYVKANNYSFENFRQDEGHIEYWQNIGTKRVCVLRCKI</sequence>
<keyword evidence="2" id="KW-1185">Reference proteome</keyword>
<dbReference type="KEGG" id="ccl:Clocl_3019"/>
<organism evidence="1 2">
    <name type="scientific">Acetivibrio clariflavus (strain DSM 19732 / NBRC 101661 / EBR45)</name>
    <name type="common">Clostridium clariflavum</name>
    <dbReference type="NCBI Taxonomy" id="720554"/>
    <lineage>
        <taxon>Bacteria</taxon>
        <taxon>Bacillati</taxon>
        <taxon>Bacillota</taxon>
        <taxon>Clostridia</taxon>
        <taxon>Eubacteriales</taxon>
        <taxon>Oscillospiraceae</taxon>
        <taxon>Acetivibrio</taxon>
    </lineage>
</organism>
<dbReference type="eggNOG" id="ENOG5033SFZ">
    <property type="taxonomic scope" value="Bacteria"/>
</dbReference>
<gene>
    <name evidence="1" type="ordered locus">Clocl_3019</name>
</gene>
<name>G8LUC2_ACECE</name>
<accession>G8LUC2</accession>
<dbReference type="HOGENOM" id="CLU_890562_0_0_9"/>
<dbReference type="OrthoDB" id="2080574at2"/>
<dbReference type="Proteomes" id="UP000005435">
    <property type="component" value="Chromosome"/>
</dbReference>
<reference evidence="1 2" key="2">
    <citation type="journal article" date="2012" name="Stand. Genomic Sci.">
        <title>Complete Genome Sequence of Clostridium clariflavum DSM 19732.</title>
        <authorList>
            <person name="Izquierdo J.A."/>
            <person name="Goodwin L."/>
            <person name="Davenport K.W."/>
            <person name="Teshima H."/>
            <person name="Bruce D."/>
            <person name="Detter C."/>
            <person name="Tapia R."/>
            <person name="Han S."/>
            <person name="Land M."/>
            <person name="Hauser L."/>
            <person name="Jeffries C.D."/>
            <person name="Han J."/>
            <person name="Pitluck S."/>
            <person name="Nolan M."/>
            <person name="Chen A."/>
            <person name="Huntemann M."/>
            <person name="Mavromatis K."/>
            <person name="Mikhailova N."/>
            <person name="Liolios K."/>
            <person name="Woyke T."/>
            <person name="Lynd L.R."/>
        </authorList>
    </citation>
    <scope>NUCLEOTIDE SEQUENCE [LARGE SCALE GENOMIC DNA]</scope>
    <source>
        <strain evidence="2">DSM 19732 / NBRC 101661 / EBR45</strain>
    </source>
</reference>
<protein>
    <submittedName>
        <fullName evidence="1">Uncharacterized protein</fullName>
    </submittedName>
</protein>
<reference evidence="2" key="1">
    <citation type="submission" date="2011-12" db="EMBL/GenBank/DDBJ databases">
        <title>Complete sequence of Clostridium clariflavum DSM 19732.</title>
        <authorList>
            <consortium name="US DOE Joint Genome Institute"/>
            <person name="Lucas S."/>
            <person name="Han J."/>
            <person name="Lapidus A."/>
            <person name="Cheng J.-F."/>
            <person name="Goodwin L."/>
            <person name="Pitluck S."/>
            <person name="Peters L."/>
            <person name="Teshima H."/>
            <person name="Detter J.C."/>
            <person name="Han C."/>
            <person name="Tapia R."/>
            <person name="Land M."/>
            <person name="Hauser L."/>
            <person name="Kyrpides N."/>
            <person name="Ivanova N."/>
            <person name="Pagani I."/>
            <person name="Kitzmiller T."/>
            <person name="Lynd L."/>
            <person name="Izquierdo J."/>
            <person name="Woyke T."/>
        </authorList>
    </citation>
    <scope>NUCLEOTIDE SEQUENCE [LARGE SCALE GENOMIC DNA]</scope>
    <source>
        <strain evidence="2">DSM 19732 / NBRC 101661 / EBR45</strain>
    </source>
</reference>
<dbReference type="EMBL" id="CP003065">
    <property type="protein sequence ID" value="AEV69554.1"/>
    <property type="molecule type" value="Genomic_DNA"/>
</dbReference>
<proteinExistence type="predicted"/>
<dbReference type="AlphaFoldDB" id="G8LUC2"/>
<dbReference type="RefSeq" id="WP_014256100.1">
    <property type="nucleotide sequence ID" value="NC_016627.1"/>
</dbReference>
<evidence type="ECO:0000313" key="1">
    <source>
        <dbReference type="EMBL" id="AEV69554.1"/>
    </source>
</evidence>
<evidence type="ECO:0000313" key="2">
    <source>
        <dbReference type="Proteomes" id="UP000005435"/>
    </source>
</evidence>